<name>A0A934NPL9_9NOCA</name>
<accession>A0A934NPL9</accession>
<gene>
    <name evidence="1" type="ORF">JGU71_09415</name>
</gene>
<proteinExistence type="predicted"/>
<evidence type="ECO:0000313" key="1">
    <source>
        <dbReference type="EMBL" id="MBJ8339103.1"/>
    </source>
</evidence>
<dbReference type="Proteomes" id="UP000655868">
    <property type="component" value="Unassembled WGS sequence"/>
</dbReference>
<reference evidence="1" key="1">
    <citation type="submission" date="2020-12" db="EMBL/GenBank/DDBJ databases">
        <title>Antrihabitans popcorni sp. nov. and Antrihabitans auranticaus sp. nov., isolated from a larva cave.</title>
        <authorList>
            <person name="Lee S.D."/>
            <person name="Kim I.S."/>
        </authorList>
    </citation>
    <scope>NUCLEOTIDE SEQUENCE</scope>
    <source>
        <strain evidence="1">YC3-6</strain>
    </source>
</reference>
<dbReference type="EMBL" id="JAEMNV010000003">
    <property type="protein sequence ID" value="MBJ8339103.1"/>
    <property type="molecule type" value="Genomic_DNA"/>
</dbReference>
<evidence type="ECO:0000313" key="2">
    <source>
        <dbReference type="Proteomes" id="UP000655868"/>
    </source>
</evidence>
<organism evidence="1 2">
    <name type="scientific">Antrihabitans stalagmiti</name>
    <dbReference type="NCBI Taxonomy" id="2799499"/>
    <lineage>
        <taxon>Bacteria</taxon>
        <taxon>Bacillati</taxon>
        <taxon>Actinomycetota</taxon>
        <taxon>Actinomycetes</taxon>
        <taxon>Mycobacteriales</taxon>
        <taxon>Nocardiaceae</taxon>
        <taxon>Antrihabitans</taxon>
    </lineage>
</organism>
<sequence>MTSPFRDPDIADGEKSVYGIRVGDDPTMYEVSSIVEHDGASYVSAVEAGVKDQLSMQVEQRFRREGGRIHAESYKAASFFDGKLVTREEGYFVDTQHLQFGGELQPFPKGVMPLIGGLTLLRGLDFTKGAKSKHNIWLAFSIYWPLEVKIEKRTRVDITAGSFDAWQVRIRPGFSHINGLLDKVIAGFLPPFVAHFEADNSHRLLRFSFPTGPMPWNPRGTLELTA</sequence>
<protein>
    <submittedName>
        <fullName evidence="1">Uncharacterized protein</fullName>
    </submittedName>
</protein>
<comment type="caution">
    <text evidence="1">The sequence shown here is derived from an EMBL/GenBank/DDBJ whole genome shotgun (WGS) entry which is preliminary data.</text>
</comment>
<dbReference type="AlphaFoldDB" id="A0A934NPL9"/>
<keyword evidence="2" id="KW-1185">Reference proteome</keyword>
<dbReference type="RefSeq" id="WP_199703819.1">
    <property type="nucleotide sequence ID" value="NZ_JAEMNV010000003.1"/>
</dbReference>